<proteinExistence type="predicted"/>
<protein>
    <submittedName>
        <fullName evidence="1">Uncharacterized protein</fullName>
    </submittedName>
</protein>
<dbReference type="EMBL" id="JANHOG010002424">
    <property type="protein sequence ID" value="KAJ3523562.1"/>
    <property type="molecule type" value="Genomic_DNA"/>
</dbReference>
<sequence length="156" mass="16538">MKLTTPLLAVALAGSAAAHTIFQKLYVNGVDQGELTGIRAPDYDGPITDVTSNDLICNGGINPYHQPISQAIITVPAGAQVTGEWHHTLPPQTPNDPADPVDPSHKGPILAYLAKVPNATQTTVTGLQWFKIYQDGYNPSTGKWAVDTLIANKGQA</sequence>
<name>A0ACC1RP51_9APHY</name>
<dbReference type="Proteomes" id="UP001148662">
    <property type="component" value="Unassembled WGS sequence"/>
</dbReference>
<evidence type="ECO:0000313" key="2">
    <source>
        <dbReference type="Proteomes" id="UP001148662"/>
    </source>
</evidence>
<keyword evidence="2" id="KW-1185">Reference proteome</keyword>
<organism evidence="1 2">
    <name type="scientific">Phlebia brevispora</name>
    <dbReference type="NCBI Taxonomy" id="194682"/>
    <lineage>
        <taxon>Eukaryota</taxon>
        <taxon>Fungi</taxon>
        <taxon>Dikarya</taxon>
        <taxon>Basidiomycota</taxon>
        <taxon>Agaricomycotina</taxon>
        <taxon>Agaricomycetes</taxon>
        <taxon>Polyporales</taxon>
        <taxon>Meruliaceae</taxon>
        <taxon>Phlebia</taxon>
    </lineage>
</organism>
<gene>
    <name evidence="1" type="ORF">NM688_g8708</name>
</gene>
<comment type="caution">
    <text evidence="1">The sequence shown here is derived from an EMBL/GenBank/DDBJ whole genome shotgun (WGS) entry which is preliminary data.</text>
</comment>
<reference evidence="1" key="1">
    <citation type="submission" date="2022-07" db="EMBL/GenBank/DDBJ databases">
        <title>Genome Sequence of Phlebia brevispora.</title>
        <authorList>
            <person name="Buettner E."/>
        </authorList>
    </citation>
    <scope>NUCLEOTIDE SEQUENCE</scope>
    <source>
        <strain evidence="1">MPL23</strain>
    </source>
</reference>
<accession>A0ACC1RP51</accession>
<evidence type="ECO:0000313" key="1">
    <source>
        <dbReference type="EMBL" id="KAJ3523562.1"/>
    </source>
</evidence>